<protein>
    <submittedName>
        <fullName evidence="2">Uncharacterized protein</fullName>
    </submittedName>
</protein>
<name>A0ABC8SW73_9AQUA</name>
<dbReference type="Proteomes" id="UP001642360">
    <property type="component" value="Unassembled WGS sequence"/>
</dbReference>
<feature type="compositionally biased region" description="Basic and acidic residues" evidence="1">
    <location>
        <begin position="55"/>
        <end position="103"/>
    </location>
</feature>
<evidence type="ECO:0000256" key="1">
    <source>
        <dbReference type="SAM" id="MobiDB-lite"/>
    </source>
</evidence>
<dbReference type="AlphaFoldDB" id="A0ABC8SW73"/>
<dbReference type="EMBL" id="CAUOFW020003681">
    <property type="protein sequence ID" value="CAK9161444.1"/>
    <property type="molecule type" value="Genomic_DNA"/>
</dbReference>
<evidence type="ECO:0000313" key="2">
    <source>
        <dbReference type="EMBL" id="CAK9161444.1"/>
    </source>
</evidence>
<gene>
    <name evidence="2" type="ORF">ILEXP_LOCUS30244</name>
</gene>
<dbReference type="SUPFAM" id="SSF55194">
    <property type="entry name" value="Ribosome recycling factor, RRF"/>
    <property type="match status" value="1"/>
</dbReference>
<dbReference type="InterPro" id="IPR036191">
    <property type="entry name" value="RRF_sf"/>
</dbReference>
<feature type="non-terminal residue" evidence="2">
    <location>
        <position position="127"/>
    </location>
</feature>
<organism evidence="2 3">
    <name type="scientific">Ilex paraguariensis</name>
    <name type="common">yerba mate</name>
    <dbReference type="NCBI Taxonomy" id="185542"/>
    <lineage>
        <taxon>Eukaryota</taxon>
        <taxon>Viridiplantae</taxon>
        <taxon>Streptophyta</taxon>
        <taxon>Embryophyta</taxon>
        <taxon>Tracheophyta</taxon>
        <taxon>Spermatophyta</taxon>
        <taxon>Magnoliopsida</taxon>
        <taxon>eudicotyledons</taxon>
        <taxon>Gunneridae</taxon>
        <taxon>Pentapetalae</taxon>
        <taxon>asterids</taxon>
        <taxon>campanulids</taxon>
        <taxon>Aquifoliales</taxon>
        <taxon>Aquifoliaceae</taxon>
        <taxon>Ilex</taxon>
    </lineage>
</organism>
<comment type="caution">
    <text evidence="2">The sequence shown here is derived from an EMBL/GenBank/DDBJ whole genome shotgun (WGS) entry which is preliminary data.</text>
</comment>
<proteinExistence type="predicted"/>
<sequence>MSPFAECTLKKSLGQIDSYDPDPPVTDGASIFVGDNNMLVKMLTQILANQEELQQEMKESLEQICEDTKESHKQLRDDTNESLRQLQEDTKESLKRNSKEHFKTPNSSSSSQRPVVAASSSSKNSLP</sequence>
<feature type="compositionally biased region" description="Polar residues" evidence="1">
    <location>
        <begin position="104"/>
        <end position="127"/>
    </location>
</feature>
<keyword evidence="3" id="KW-1185">Reference proteome</keyword>
<accession>A0ABC8SW73</accession>
<feature type="region of interest" description="Disordered" evidence="1">
    <location>
        <begin position="55"/>
        <end position="127"/>
    </location>
</feature>
<evidence type="ECO:0000313" key="3">
    <source>
        <dbReference type="Proteomes" id="UP001642360"/>
    </source>
</evidence>
<reference evidence="2 3" key="1">
    <citation type="submission" date="2024-02" db="EMBL/GenBank/DDBJ databases">
        <authorList>
            <person name="Vignale AGUSTIN F."/>
            <person name="Sosa J E."/>
            <person name="Modenutti C."/>
        </authorList>
    </citation>
    <scope>NUCLEOTIDE SEQUENCE [LARGE SCALE GENOMIC DNA]</scope>
</reference>